<dbReference type="Pfam" id="PF13246">
    <property type="entry name" value="Cation_ATPase"/>
    <property type="match status" value="1"/>
</dbReference>
<accession>A0A286UIJ3</accession>
<dbReference type="InterPro" id="IPR006068">
    <property type="entry name" value="ATPase_P-typ_cation-transptr_C"/>
</dbReference>
<keyword evidence="9 10" id="KW-0472">Membrane</keyword>
<dbReference type="InterPro" id="IPR044492">
    <property type="entry name" value="P_typ_ATPase_HD_dom"/>
</dbReference>
<organism evidence="12 13">
    <name type="scientific">Pyrrhoderma noxium</name>
    <dbReference type="NCBI Taxonomy" id="2282107"/>
    <lineage>
        <taxon>Eukaryota</taxon>
        <taxon>Fungi</taxon>
        <taxon>Dikarya</taxon>
        <taxon>Basidiomycota</taxon>
        <taxon>Agaricomycotina</taxon>
        <taxon>Agaricomycetes</taxon>
        <taxon>Hymenochaetales</taxon>
        <taxon>Hymenochaetaceae</taxon>
        <taxon>Pyrrhoderma</taxon>
    </lineage>
</organism>
<evidence type="ECO:0000256" key="1">
    <source>
        <dbReference type="ARBA" id="ARBA00004651"/>
    </source>
</evidence>
<dbReference type="STRING" id="2282107.A0A286UIJ3"/>
<keyword evidence="3 10" id="KW-0812">Transmembrane</keyword>
<evidence type="ECO:0000256" key="10">
    <source>
        <dbReference type="SAM" id="Phobius"/>
    </source>
</evidence>
<dbReference type="FunCoup" id="A0A286UIJ3">
    <property type="interactions" value="66"/>
</dbReference>
<dbReference type="PROSITE" id="PS00154">
    <property type="entry name" value="ATPASE_E1_E2"/>
    <property type="match status" value="1"/>
</dbReference>
<keyword evidence="2" id="KW-1003">Cell membrane</keyword>
<dbReference type="GO" id="GO:0046872">
    <property type="term" value="F:metal ion binding"/>
    <property type="evidence" value="ECO:0007669"/>
    <property type="project" value="UniProtKB-KW"/>
</dbReference>
<evidence type="ECO:0000256" key="4">
    <source>
        <dbReference type="ARBA" id="ARBA00022723"/>
    </source>
</evidence>
<dbReference type="AlphaFoldDB" id="A0A286UIJ3"/>
<keyword evidence="6" id="KW-0067">ATP-binding</keyword>
<dbReference type="Gene3D" id="3.40.1110.10">
    <property type="entry name" value="Calcium-transporting ATPase, cytoplasmic domain N"/>
    <property type="match status" value="1"/>
</dbReference>
<dbReference type="Gene3D" id="1.20.1110.10">
    <property type="entry name" value="Calcium-transporting ATPase, transmembrane domain"/>
    <property type="match status" value="1"/>
</dbReference>
<dbReference type="Gene3D" id="2.70.150.10">
    <property type="entry name" value="Calcium-transporting ATPase, cytoplasmic transduction domain A"/>
    <property type="match status" value="1"/>
</dbReference>
<comment type="subcellular location">
    <subcellularLocation>
        <location evidence="1">Cell membrane</location>
        <topology evidence="1">Multi-pass membrane protein</topology>
    </subcellularLocation>
</comment>
<evidence type="ECO:0000313" key="13">
    <source>
        <dbReference type="Proteomes" id="UP000217199"/>
    </source>
</evidence>
<feature type="transmembrane region" description="Helical" evidence="10">
    <location>
        <begin position="978"/>
        <end position="996"/>
    </location>
</feature>
<dbReference type="SUPFAM" id="SSF81653">
    <property type="entry name" value="Calcium ATPase, transduction domain A"/>
    <property type="match status" value="1"/>
</dbReference>
<reference evidence="12 13" key="1">
    <citation type="journal article" date="2017" name="Mol. Ecol.">
        <title>Comparative and population genomic landscape of Phellinus noxius: A hypervariable fungus causing root rot in trees.</title>
        <authorList>
            <person name="Chung C.L."/>
            <person name="Lee T.J."/>
            <person name="Akiba M."/>
            <person name="Lee H.H."/>
            <person name="Kuo T.H."/>
            <person name="Liu D."/>
            <person name="Ke H.M."/>
            <person name="Yokoi T."/>
            <person name="Roa M.B."/>
            <person name="Lu M.J."/>
            <person name="Chang Y.Y."/>
            <person name="Ann P.J."/>
            <person name="Tsai J.N."/>
            <person name="Chen C.Y."/>
            <person name="Tzean S.S."/>
            <person name="Ota Y."/>
            <person name="Hattori T."/>
            <person name="Sahashi N."/>
            <person name="Liou R.F."/>
            <person name="Kikuchi T."/>
            <person name="Tsai I.J."/>
        </authorList>
    </citation>
    <scope>NUCLEOTIDE SEQUENCE [LARGE SCALE GENOMIC DNA]</scope>
    <source>
        <strain evidence="12 13">FFPRI411160</strain>
    </source>
</reference>
<feature type="transmembrane region" description="Helical" evidence="10">
    <location>
        <begin position="807"/>
        <end position="828"/>
    </location>
</feature>
<feature type="transmembrane region" description="Helical" evidence="10">
    <location>
        <begin position="308"/>
        <end position="329"/>
    </location>
</feature>
<dbReference type="InterPro" id="IPR059000">
    <property type="entry name" value="ATPase_P-type_domA"/>
</dbReference>
<evidence type="ECO:0000256" key="7">
    <source>
        <dbReference type="ARBA" id="ARBA00022967"/>
    </source>
</evidence>
<dbReference type="OrthoDB" id="3352408at2759"/>
<protein>
    <submittedName>
        <fullName evidence="12">Potassium sodium efflux P-type ATPase</fullName>
    </submittedName>
</protein>
<dbReference type="SUPFAM" id="SSF81660">
    <property type="entry name" value="Metal cation-transporting ATPase, ATP-binding domain N"/>
    <property type="match status" value="1"/>
</dbReference>
<feature type="transmembrane region" description="Helical" evidence="10">
    <location>
        <begin position="881"/>
        <end position="910"/>
    </location>
</feature>
<dbReference type="InParanoid" id="A0A286UIJ3"/>
<evidence type="ECO:0000256" key="8">
    <source>
        <dbReference type="ARBA" id="ARBA00022989"/>
    </source>
</evidence>
<dbReference type="Pfam" id="PF00122">
    <property type="entry name" value="E1-E2_ATPase"/>
    <property type="match status" value="1"/>
</dbReference>
<evidence type="ECO:0000256" key="3">
    <source>
        <dbReference type="ARBA" id="ARBA00022692"/>
    </source>
</evidence>
<evidence type="ECO:0000256" key="2">
    <source>
        <dbReference type="ARBA" id="ARBA00022475"/>
    </source>
</evidence>
<dbReference type="SUPFAM" id="SSF56784">
    <property type="entry name" value="HAD-like"/>
    <property type="match status" value="1"/>
</dbReference>
<sequence length="1054" mass="114711">MPLRIFEKTEKAKHGGVPLGSRTNTTQTVSVPPQCNDFTDIIPRAHITTISRLLVDLGTARNDGLTKNEAGRRLESCGENVLEGESGVSALSVLLRQVANALTLVLLATLALSFGVQDFIEGSVIAVIIIINTGVGFFQEYRAEKTMDSLRQLSSPTACMLRNGQSTTVAAKHVVPGDIVMIKVGDVVPADLRLMAVSNLEVSEQLLTGESLPITKTIDAFPEEDIDVPIGDRTNLCYSSTIVTKGRGTGIVIATGMNTQIGHIAKAMKRTHDSSLNTSGFASQVKNKVLVWLGLRGGTPLQMKLSKLAYILFGFAFILAIIVFSASRWHVTDEVALYAIATAVAIIPESLIAVLTLTMSIGTRKMANQHVIVRKLDALENLGGVTDICSDKTGTLTLGKMSVRKLWVPDSSGVGVELTAESGSDALKPEGAIRKGDDGPEVDSSHLEIGFTKAVYAASLCNVATVRKNLRGEWSSTGDPTEVALEVFAMKLGLSRRTLAQESERNDEDANSEKDINVHAEKVQFEDDDSGPKRFILKMEFPFSSELKRMSMIYLDREDEKQAFVVIKGAIEYLLRCSSHYHTASAEHEVLTDSARQMYLDKAESLASQGLRVIAVGQRRIPLESVANISREETEQSCTILGLIGIIDPPRPETLGAVRACKEAGIVVHMLTGDHASTAKAIALQVEILSPDSPPTAIMTASEFDQLSDEEIDKLPELPLVIARCAPETKVRMIHAGKRRGKHLSMSGDGVNDAPALKLAPVGVAMGLSGSDVAKDASDLVLTDDNFDSIRSAVAEGRRLFLNIQRFIVHLLTTNVAEVILLIVGLAFQDQNRTSVFPLSPLGVLWVNLITSAPPAFGLGVEKAPQDLMKRKPHPVKEGAFTWPIIIDTFVYGVVMGGSCLLSFVIIVYGKNNGELGTDCNHEESDSCRVVFRARSAVFATLIFQILLYALELKSLERSLFSLTPGKPFYKDLVENKVLLWSVIGGMISVVIPIYVPGFSERVFYQDGIGWEWGIVIGMTLIFVIWCEVWKLIREPLYLRMGFDIERAYKSSSA</sequence>
<dbReference type="Proteomes" id="UP000217199">
    <property type="component" value="Unassembled WGS sequence"/>
</dbReference>
<dbReference type="GO" id="GO:0005886">
    <property type="term" value="C:plasma membrane"/>
    <property type="evidence" value="ECO:0007669"/>
    <property type="project" value="UniProtKB-SubCell"/>
</dbReference>
<dbReference type="PRINTS" id="PR00119">
    <property type="entry name" value="CATATPASE"/>
</dbReference>
<feature type="transmembrane region" description="Helical" evidence="10">
    <location>
        <begin position="840"/>
        <end position="861"/>
    </location>
</feature>
<dbReference type="SMART" id="SM00831">
    <property type="entry name" value="Cation_ATPase_N"/>
    <property type="match status" value="1"/>
</dbReference>
<dbReference type="GO" id="GO:0098662">
    <property type="term" value="P:inorganic cation transmembrane transport"/>
    <property type="evidence" value="ECO:0007669"/>
    <property type="project" value="UniProtKB-ARBA"/>
</dbReference>
<dbReference type="InterPro" id="IPR001757">
    <property type="entry name" value="P_typ_ATPase"/>
</dbReference>
<dbReference type="InterPro" id="IPR018303">
    <property type="entry name" value="ATPase_P-typ_P_site"/>
</dbReference>
<gene>
    <name evidence="12" type="ORF">PNOK_0435700</name>
</gene>
<dbReference type="FunFam" id="3.40.50.1000:FF:000193">
    <property type="entry name" value="Plasma membrane calcium-transporting ATPase 2"/>
    <property type="match status" value="1"/>
</dbReference>
<keyword evidence="8 10" id="KW-1133">Transmembrane helix</keyword>
<dbReference type="GO" id="GO:0016887">
    <property type="term" value="F:ATP hydrolysis activity"/>
    <property type="evidence" value="ECO:0007669"/>
    <property type="project" value="InterPro"/>
</dbReference>
<dbReference type="InterPro" id="IPR023299">
    <property type="entry name" value="ATPase_P-typ_cyto_dom_N"/>
</dbReference>
<name>A0A286UIJ3_9AGAM</name>
<feature type="transmembrane region" description="Helical" evidence="10">
    <location>
        <begin position="1008"/>
        <end position="1030"/>
    </location>
</feature>
<dbReference type="GO" id="GO:0005524">
    <property type="term" value="F:ATP binding"/>
    <property type="evidence" value="ECO:0007669"/>
    <property type="project" value="UniProtKB-KW"/>
</dbReference>
<proteinExistence type="predicted"/>
<evidence type="ECO:0000313" key="12">
    <source>
        <dbReference type="EMBL" id="PAV19423.1"/>
    </source>
</evidence>
<keyword evidence="7" id="KW-1278">Translocase</keyword>
<evidence type="ECO:0000256" key="5">
    <source>
        <dbReference type="ARBA" id="ARBA00022741"/>
    </source>
</evidence>
<feature type="domain" description="Cation-transporting P-type ATPase N-terminal" evidence="11">
    <location>
        <begin position="44"/>
        <end position="118"/>
    </location>
</feature>
<keyword evidence="13" id="KW-1185">Reference proteome</keyword>
<dbReference type="InterPro" id="IPR023214">
    <property type="entry name" value="HAD_sf"/>
</dbReference>
<evidence type="ECO:0000259" key="11">
    <source>
        <dbReference type="SMART" id="SM00831"/>
    </source>
</evidence>
<dbReference type="InterPro" id="IPR023298">
    <property type="entry name" value="ATPase_P-typ_TM_dom_sf"/>
</dbReference>
<feature type="transmembrane region" description="Helical" evidence="10">
    <location>
        <begin position="335"/>
        <end position="357"/>
    </location>
</feature>
<feature type="transmembrane region" description="Helical" evidence="10">
    <location>
        <begin position="930"/>
        <end position="951"/>
    </location>
</feature>
<dbReference type="SFLD" id="SFLDS00003">
    <property type="entry name" value="Haloacid_Dehalogenase"/>
    <property type="match status" value="1"/>
</dbReference>
<dbReference type="NCBIfam" id="TIGR01494">
    <property type="entry name" value="ATPase_P-type"/>
    <property type="match status" value="3"/>
</dbReference>
<feature type="transmembrane region" description="Helical" evidence="10">
    <location>
        <begin position="122"/>
        <end position="141"/>
    </location>
</feature>
<dbReference type="Pfam" id="PF00689">
    <property type="entry name" value="Cation_ATPase_C"/>
    <property type="match status" value="1"/>
</dbReference>
<feature type="transmembrane region" description="Helical" evidence="10">
    <location>
        <begin position="98"/>
        <end position="116"/>
    </location>
</feature>
<evidence type="ECO:0000256" key="9">
    <source>
        <dbReference type="ARBA" id="ARBA00023136"/>
    </source>
</evidence>
<dbReference type="SUPFAM" id="SSF81665">
    <property type="entry name" value="Calcium ATPase, transmembrane domain M"/>
    <property type="match status" value="1"/>
</dbReference>
<keyword evidence="5" id="KW-0547">Nucleotide-binding</keyword>
<dbReference type="Gene3D" id="3.40.50.1000">
    <property type="entry name" value="HAD superfamily/HAD-like"/>
    <property type="match status" value="1"/>
</dbReference>
<dbReference type="PRINTS" id="PR00120">
    <property type="entry name" value="HATPASE"/>
</dbReference>
<comment type="caution">
    <text evidence="12">The sequence shown here is derived from an EMBL/GenBank/DDBJ whole genome shotgun (WGS) entry which is preliminary data.</text>
</comment>
<evidence type="ECO:0000256" key="6">
    <source>
        <dbReference type="ARBA" id="ARBA00022840"/>
    </source>
</evidence>
<dbReference type="GO" id="GO:0019829">
    <property type="term" value="F:ATPase-coupled monoatomic cation transmembrane transporter activity"/>
    <property type="evidence" value="ECO:0007669"/>
    <property type="project" value="UniProtKB-ARBA"/>
</dbReference>
<dbReference type="PANTHER" id="PTHR42861">
    <property type="entry name" value="CALCIUM-TRANSPORTING ATPASE"/>
    <property type="match status" value="1"/>
</dbReference>
<dbReference type="InterPro" id="IPR008250">
    <property type="entry name" value="ATPase_P-typ_transduc_dom_A_sf"/>
</dbReference>
<dbReference type="GO" id="GO:0046873">
    <property type="term" value="F:metal ion transmembrane transporter activity"/>
    <property type="evidence" value="ECO:0007669"/>
    <property type="project" value="UniProtKB-ARBA"/>
</dbReference>
<dbReference type="Pfam" id="PF00690">
    <property type="entry name" value="Cation_ATPase_N"/>
    <property type="match status" value="1"/>
</dbReference>
<dbReference type="FunFam" id="2.70.150.10:FF:000016">
    <property type="entry name" value="Calcium-transporting P-type ATPase putative"/>
    <property type="match status" value="1"/>
</dbReference>
<dbReference type="EMBL" id="NBII01000004">
    <property type="protein sequence ID" value="PAV19423.1"/>
    <property type="molecule type" value="Genomic_DNA"/>
</dbReference>
<dbReference type="SFLD" id="SFLDF00027">
    <property type="entry name" value="p-type_atpase"/>
    <property type="match status" value="1"/>
</dbReference>
<keyword evidence="4" id="KW-0479">Metal-binding</keyword>
<dbReference type="SFLD" id="SFLDG00002">
    <property type="entry name" value="C1.7:_P-type_atpase_like"/>
    <property type="match status" value="1"/>
</dbReference>
<dbReference type="GO" id="GO:0015662">
    <property type="term" value="F:P-type ion transporter activity"/>
    <property type="evidence" value="ECO:0007669"/>
    <property type="project" value="UniProtKB-ARBA"/>
</dbReference>
<dbReference type="InterPro" id="IPR004014">
    <property type="entry name" value="ATPase_P-typ_cation-transptr_N"/>
</dbReference>
<dbReference type="InterPro" id="IPR036412">
    <property type="entry name" value="HAD-like_sf"/>
</dbReference>